<dbReference type="InterPro" id="IPR006297">
    <property type="entry name" value="EF-4"/>
</dbReference>
<protein>
    <recommendedName>
        <fullName evidence="4">Tr-type G domain-containing protein</fullName>
    </recommendedName>
</protein>
<dbReference type="InterPro" id="IPR005225">
    <property type="entry name" value="Small_GTP-bd"/>
</dbReference>
<dbReference type="PRINTS" id="PR00315">
    <property type="entry name" value="ELONGATNFCT"/>
</dbReference>
<dbReference type="GO" id="GO:0045727">
    <property type="term" value="P:positive regulation of translation"/>
    <property type="evidence" value="ECO:0007669"/>
    <property type="project" value="TreeGrafter"/>
</dbReference>
<evidence type="ECO:0000256" key="1">
    <source>
        <dbReference type="ARBA" id="ARBA00022741"/>
    </source>
</evidence>
<dbReference type="Gene3D" id="2.40.30.10">
    <property type="entry name" value="Translation factors"/>
    <property type="match status" value="1"/>
</dbReference>
<evidence type="ECO:0000256" key="2">
    <source>
        <dbReference type="ARBA" id="ARBA00022917"/>
    </source>
</evidence>
<proteinExistence type="predicted"/>
<dbReference type="PROSITE" id="PS51722">
    <property type="entry name" value="G_TR_2"/>
    <property type="match status" value="1"/>
</dbReference>
<keyword evidence="1" id="KW-0547">Nucleotide-binding</keyword>
<accession>A0A8C9GE67</accession>
<dbReference type="GO" id="GO:0003924">
    <property type="term" value="F:GTPase activity"/>
    <property type="evidence" value="ECO:0007669"/>
    <property type="project" value="InterPro"/>
</dbReference>
<dbReference type="InterPro" id="IPR009000">
    <property type="entry name" value="Transl_B-barrel_sf"/>
</dbReference>
<dbReference type="InterPro" id="IPR038363">
    <property type="entry name" value="LepA_C_sf"/>
</dbReference>
<evidence type="ECO:0000259" key="4">
    <source>
        <dbReference type="PROSITE" id="PS51722"/>
    </source>
</evidence>
<dbReference type="Gene3D" id="3.40.50.300">
    <property type="entry name" value="P-loop containing nucleotide triphosphate hydrolases"/>
    <property type="match status" value="1"/>
</dbReference>
<dbReference type="PANTHER" id="PTHR43512:SF4">
    <property type="entry name" value="TRANSLATION FACTOR GUF1 HOMOLOG, CHLOROPLASTIC"/>
    <property type="match status" value="1"/>
</dbReference>
<evidence type="ECO:0000313" key="5">
    <source>
        <dbReference type="Ensembl" id="ENSPTEP00000003097.1"/>
    </source>
</evidence>
<dbReference type="GO" id="GO:0005525">
    <property type="term" value="F:GTP binding"/>
    <property type="evidence" value="ECO:0007669"/>
    <property type="project" value="UniProtKB-KW"/>
</dbReference>
<dbReference type="GO" id="GO:0006412">
    <property type="term" value="P:translation"/>
    <property type="evidence" value="ECO:0007669"/>
    <property type="project" value="UniProtKB-KW"/>
</dbReference>
<keyword evidence="3" id="KW-0342">GTP-binding</keyword>
<evidence type="ECO:0000256" key="3">
    <source>
        <dbReference type="ARBA" id="ARBA00023134"/>
    </source>
</evidence>
<dbReference type="Pfam" id="PF00009">
    <property type="entry name" value="GTP_EFTU"/>
    <property type="match status" value="1"/>
</dbReference>
<keyword evidence="2" id="KW-0648">Protein biosynthesis</keyword>
<dbReference type="Ensembl" id="ENSPTET00000004839.1">
    <property type="protein sequence ID" value="ENSPTEP00000003097.1"/>
    <property type="gene ID" value="ENSPTEG00000003659.1"/>
</dbReference>
<dbReference type="Gene3D" id="3.30.70.870">
    <property type="entry name" value="Elongation Factor G (Translational Gtpase), domain 3"/>
    <property type="match status" value="1"/>
</dbReference>
<dbReference type="NCBIfam" id="TIGR00231">
    <property type="entry name" value="small_GTP"/>
    <property type="match status" value="1"/>
</dbReference>
<keyword evidence="6" id="KW-1185">Reference proteome</keyword>
<dbReference type="InterPro" id="IPR000795">
    <property type="entry name" value="T_Tr_GTP-bd_dom"/>
</dbReference>
<reference evidence="5" key="1">
    <citation type="submission" date="2025-08" db="UniProtKB">
        <authorList>
            <consortium name="Ensembl"/>
        </authorList>
    </citation>
    <scope>IDENTIFICATION</scope>
</reference>
<dbReference type="GO" id="GO:0043022">
    <property type="term" value="F:ribosome binding"/>
    <property type="evidence" value="ECO:0007669"/>
    <property type="project" value="TreeGrafter"/>
</dbReference>
<dbReference type="InterPro" id="IPR035647">
    <property type="entry name" value="EFG_III/V"/>
</dbReference>
<dbReference type="PANTHER" id="PTHR43512">
    <property type="entry name" value="TRANSLATION FACTOR GUF1-RELATED"/>
    <property type="match status" value="1"/>
</dbReference>
<feature type="domain" description="Tr-type G" evidence="4">
    <location>
        <begin position="9"/>
        <end position="186"/>
    </location>
</feature>
<sequence>IYNKKVPQEYIRNFCILAHIDSGKSTLADRFLELTKTIKKKKMQEQFLDMMSLEREKGITIKLKTVRMHYHNYIFNLIDTPGHFDFYHEVKRSLSVCEGAIFLIDGCKGIQSQTVNIFYELQKHKIKIIPVINKIDLNTCISNKIKADLLTKFNFKDNEILNISAKFGINVKDVLEKIVTDIPHPTINTNSFFRAVVFDSFFDQYKGVVLIIKILNGYLKKKQKVFFITKKKSYTIQEVGYLVPNEIKIKEMVAKKMDTSYPSVYCNIYSVNDKKCSELESALNKLKLNDSSFTFNINICETLGKGFTCGFNGLLHLNIIQERIKREYSIETIITAPSVNYLIKLKKEHMDKRRGIFIKTECANDQITFVYNMPLSEIVIDFLDKIKSCTKGYGSMCYADYVVYKPSDLLKINININNKNIESLSFVSHKSNYNEKAKMLVTKLKKLINPHQFLIVIQATLSSKVFVSEKIRPLKKNVTAKCYGGDITRRRKLIEKQNEGKKKMFSIGKVKLAPNIFTELFNLKRS</sequence>
<evidence type="ECO:0000313" key="6">
    <source>
        <dbReference type="Proteomes" id="UP000694416"/>
    </source>
</evidence>
<dbReference type="Gene3D" id="3.30.70.240">
    <property type="match status" value="1"/>
</dbReference>
<name>A0A8C9GE67_9PRIM</name>
<dbReference type="Proteomes" id="UP000694416">
    <property type="component" value="Unplaced"/>
</dbReference>
<organism evidence="5 6">
    <name type="scientific">Piliocolobus tephrosceles</name>
    <name type="common">Ugandan red Colobus</name>
    <dbReference type="NCBI Taxonomy" id="591936"/>
    <lineage>
        <taxon>Eukaryota</taxon>
        <taxon>Metazoa</taxon>
        <taxon>Chordata</taxon>
        <taxon>Craniata</taxon>
        <taxon>Vertebrata</taxon>
        <taxon>Euteleostomi</taxon>
        <taxon>Mammalia</taxon>
        <taxon>Eutheria</taxon>
        <taxon>Euarchontoglires</taxon>
        <taxon>Primates</taxon>
        <taxon>Haplorrhini</taxon>
        <taxon>Catarrhini</taxon>
        <taxon>Cercopithecidae</taxon>
        <taxon>Colobinae</taxon>
        <taxon>Piliocolobus</taxon>
    </lineage>
</organism>
<dbReference type="AlphaFoldDB" id="A0A8C9GE67"/>
<dbReference type="SUPFAM" id="SSF54980">
    <property type="entry name" value="EF-G C-terminal domain-like"/>
    <property type="match status" value="2"/>
</dbReference>
<dbReference type="SUPFAM" id="SSF52540">
    <property type="entry name" value="P-loop containing nucleoside triphosphate hydrolases"/>
    <property type="match status" value="1"/>
</dbReference>
<dbReference type="Pfam" id="PF06421">
    <property type="entry name" value="LepA_C"/>
    <property type="match status" value="1"/>
</dbReference>
<dbReference type="InterPro" id="IPR027417">
    <property type="entry name" value="P-loop_NTPase"/>
</dbReference>
<dbReference type="Gene3D" id="3.30.70.2570">
    <property type="entry name" value="Elongation factor 4, C-terminal domain"/>
    <property type="match status" value="1"/>
</dbReference>
<reference evidence="5" key="2">
    <citation type="submission" date="2025-09" db="UniProtKB">
        <authorList>
            <consortium name="Ensembl"/>
        </authorList>
    </citation>
    <scope>IDENTIFICATION</scope>
</reference>
<dbReference type="InterPro" id="IPR013842">
    <property type="entry name" value="LepA_CTD"/>
</dbReference>
<dbReference type="SUPFAM" id="SSF50447">
    <property type="entry name" value="Translation proteins"/>
    <property type="match status" value="1"/>
</dbReference>